<evidence type="ECO:0000259" key="5">
    <source>
        <dbReference type="PROSITE" id="PS50175"/>
    </source>
</evidence>
<protein>
    <recommendedName>
        <fullName evidence="9">CCHC-type domain-containing protein</fullName>
    </recommendedName>
</protein>
<dbReference type="PROSITE" id="PS50175">
    <property type="entry name" value="ASP_PROT_RETROV"/>
    <property type="match status" value="1"/>
</dbReference>
<reference evidence="7" key="3">
    <citation type="submission" date="2022-06" db="UniProtKB">
        <authorList>
            <consortium name="EnsemblMetazoa"/>
        </authorList>
    </citation>
    <scope>IDENTIFICATION</scope>
</reference>
<dbReference type="Pfam" id="PF00089">
    <property type="entry name" value="Trypsin"/>
    <property type="match status" value="1"/>
</dbReference>
<evidence type="ECO:0000313" key="7">
    <source>
        <dbReference type="EnsemblMetazoa" id="KAF7496207.1"/>
    </source>
</evidence>
<dbReference type="SUPFAM" id="SSF57756">
    <property type="entry name" value="Retrovirus zinc finger-like domains"/>
    <property type="match status" value="1"/>
</dbReference>
<keyword evidence="8" id="KW-1185">Reference proteome</keyword>
<feature type="domain" description="Peptidase A2" evidence="5">
    <location>
        <begin position="620"/>
        <end position="697"/>
    </location>
</feature>
<dbReference type="Gene3D" id="2.40.70.10">
    <property type="entry name" value="Acid Proteases"/>
    <property type="match status" value="1"/>
</dbReference>
<evidence type="ECO:0000256" key="3">
    <source>
        <dbReference type="SAM" id="Phobius"/>
    </source>
</evidence>
<dbReference type="PROSITE" id="PS00141">
    <property type="entry name" value="ASP_PROTEASE"/>
    <property type="match status" value="1"/>
</dbReference>
<dbReference type="InterPro" id="IPR001254">
    <property type="entry name" value="Trypsin_dom"/>
</dbReference>
<dbReference type="InterPro" id="IPR001969">
    <property type="entry name" value="Aspartic_peptidase_AS"/>
</dbReference>
<keyword evidence="1" id="KW-0378">Hydrolase</keyword>
<keyword evidence="3" id="KW-0472">Membrane</keyword>
<evidence type="ECO:0000313" key="6">
    <source>
        <dbReference type="EMBL" id="KAF7496207.1"/>
    </source>
</evidence>
<keyword evidence="3" id="KW-1133">Transmembrane helix</keyword>
<dbReference type="GO" id="GO:0006508">
    <property type="term" value="P:proteolysis"/>
    <property type="evidence" value="ECO:0007669"/>
    <property type="project" value="InterPro"/>
</dbReference>
<dbReference type="GO" id="GO:0004252">
    <property type="term" value="F:serine-type endopeptidase activity"/>
    <property type="evidence" value="ECO:0007669"/>
    <property type="project" value="InterPro"/>
</dbReference>
<keyword evidence="2" id="KW-0479">Metal-binding</keyword>
<organism evidence="6">
    <name type="scientific">Sarcoptes scabiei</name>
    <name type="common">Itch mite</name>
    <name type="synonym">Acarus scabiei</name>
    <dbReference type="NCBI Taxonomy" id="52283"/>
    <lineage>
        <taxon>Eukaryota</taxon>
        <taxon>Metazoa</taxon>
        <taxon>Ecdysozoa</taxon>
        <taxon>Arthropoda</taxon>
        <taxon>Chelicerata</taxon>
        <taxon>Arachnida</taxon>
        <taxon>Acari</taxon>
        <taxon>Acariformes</taxon>
        <taxon>Sarcoptiformes</taxon>
        <taxon>Astigmata</taxon>
        <taxon>Psoroptidia</taxon>
        <taxon>Sarcoptoidea</taxon>
        <taxon>Sarcoptidae</taxon>
        <taxon>Sarcoptinae</taxon>
        <taxon>Sarcoptes</taxon>
    </lineage>
</organism>
<keyword evidence="2" id="KW-0863">Zinc-finger</keyword>
<feature type="transmembrane region" description="Helical" evidence="3">
    <location>
        <begin position="1343"/>
        <end position="1363"/>
    </location>
</feature>
<dbReference type="GO" id="GO:0003676">
    <property type="term" value="F:nucleic acid binding"/>
    <property type="evidence" value="ECO:0007669"/>
    <property type="project" value="InterPro"/>
</dbReference>
<dbReference type="SUPFAM" id="SSF50630">
    <property type="entry name" value="Acid proteases"/>
    <property type="match status" value="1"/>
</dbReference>
<feature type="transmembrane region" description="Helical" evidence="3">
    <location>
        <begin position="922"/>
        <end position="941"/>
    </location>
</feature>
<accession>A0A834RHZ6</accession>
<dbReference type="GO" id="GO:0008270">
    <property type="term" value="F:zinc ion binding"/>
    <property type="evidence" value="ECO:0007669"/>
    <property type="project" value="UniProtKB-KW"/>
</dbReference>
<evidence type="ECO:0008006" key="9">
    <source>
        <dbReference type="Google" id="ProtNLM"/>
    </source>
</evidence>
<dbReference type="Gene3D" id="2.40.10.10">
    <property type="entry name" value="Trypsin-like serine proteases"/>
    <property type="match status" value="1"/>
</dbReference>
<feature type="transmembrane region" description="Helical" evidence="3">
    <location>
        <begin position="1013"/>
        <end position="1037"/>
    </location>
</feature>
<dbReference type="SMART" id="SM00343">
    <property type="entry name" value="ZnF_C2HC"/>
    <property type="match status" value="1"/>
</dbReference>
<dbReference type="Pfam" id="PF00098">
    <property type="entry name" value="zf-CCHC"/>
    <property type="match status" value="1"/>
</dbReference>
<dbReference type="InterPro" id="IPR001995">
    <property type="entry name" value="Peptidase_A2_cat"/>
</dbReference>
<feature type="domain" description="CCHC-type" evidence="4">
    <location>
        <begin position="495"/>
        <end position="510"/>
    </location>
</feature>
<evidence type="ECO:0000313" key="8">
    <source>
        <dbReference type="Proteomes" id="UP000070412"/>
    </source>
</evidence>
<dbReference type="PROSITE" id="PS50158">
    <property type="entry name" value="ZF_CCHC"/>
    <property type="match status" value="1"/>
</dbReference>
<dbReference type="OrthoDB" id="2506010at2759"/>
<keyword evidence="2" id="KW-0862">Zinc</keyword>
<evidence type="ECO:0000256" key="2">
    <source>
        <dbReference type="PROSITE-ProRule" id="PRU00047"/>
    </source>
</evidence>
<dbReference type="EMBL" id="WVUK01000020">
    <property type="protein sequence ID" value="KAF7496207.1"/>
    <property type="molecule type" value="Genomic_DNA"/>
</dbReference>
<dbReference type="SUPFAM" id="SSF50494">
    <property type="entry name" value="Trypsin-like serine proteases"/>
    <property type="match status" value="1"/>
</dbReference>
<evidence type="ECO:0000256" key="1">
    <source>
        <dbReference type="ARBA" id="ARBA00022801"/>
    </source>
</evidence>
<dbReference type="InterPro" id="IPR001878">
    <property type="entry name" value="Znf_CCHC"/>
</dbReference>
<sequence length="1399" mass="161884">MSSLLYRLIALVAFILMVIYNFPSFALHDGTVIDIKQAPWTVGIFTPQTFCGGSILSPNFVLTAASCVEQQPVDNISVTASSHPPQVVGRYLLVLEQMWKSCYQDLKFLVFKGWQILPQTCHIFILVGYVTSTDLLQFWTCVIRDLRIIQMLTRSFSKKKKNDNMEYDNDYFEAVKDRMMEMMFELDRDLDTDRLDEQEARRRLDEIHEESSEALKALKMSSLNATERRDMVFELSLRSETSKQVLRQLNERVNLIARRREQTGSTAPTCEEAGLVNGTTNGSMNGMRKFDFQRYLNMKPFNGEFVDFPRFWSLFSLYVDQTEIDDAEKLECLRDKMTDEARKKLRGFNERTYAKAKSHIHSYYFSEHRMEQEIMKRIKEFGFSLRMKNKDEIMNFVDVLNSALVSSGTLKDPENFLVRIAEAAETRLPDWLVLDDNLSQNGYAMLERIIELLYARIEQLGILPKIAEPQRERAGEYQTVPQNPNVSQQQTREKRCFKCGNSGHFANQCRTPTVGNVPVVERPASTVNNVITCPQAEPTPSTSRDANYSCITQPSQCPQAEPKPSTSRGANYICLTQPKQCQSNEPRMNGLVKINCVQNELFDDEVDQFRMNAYVNEKKIEFLLDTGSNMNMIPLEVAIREKLPISYLDQPFRFAVGGAHHATEMYCDIDTRIGNVTNLLRFFIVPTYDENILGRKNFKLFNLLAGQDGVYQQPEISKKITTENEENPAIDVDVVSQVWESDGSEVKRDPGAVEKDESPEKTVVNLPLQDEFHQMCDEDYIELKTEIFDTNCDESDDEPLVIDRGDDTVKQNVLEENFLKNEVKYQSIIDQSVSEISIESGKMEDTTEQIFKMTSDKSNVIPFNCEKIDHLSVSVKNEFSESTVINFDEKVTNPTVSKEFPDDEKGKNRKCRNFKTTSNSKLYPIILMSAVTSLVFGNVSFRKHEPILWHRTFHNVIEHQNYNFIRLLMVSPCELLKQQNKSQTFIDICESEYQQEIKQAKDLCHNHIRRERALGFLGTFTTIIVAQSVLGLANLIFHRDSQTEQFEMLRAEQLKFSQQFREMEWKTVGIIKKMMHDQKRILNFVERKFEEALISEQFIADMTVKGRALDRFLQEARLGRVNPDFHFLFPNLLNETDGRTDQWEFVRCKITEMSNLYTKFEMEIVTPQISEDLTIWKAVPFDIYKLQGDKFCRFKYHGPKLVCHDHTTNCLRSIDSVNSDRRVFLNDIDDQCMKTTTKNMWELERCDFETIKIQLKYDENFAYVYCLDSSKCFVLTNGSSFEMSFKERIIEKIHHSYALNTSKINRHIFENQTNYDMELKELNDLIKATETSSFKFSSVGEHVAWKVLPVIIMTIMATATLILKFSSKKPTIVARLTNSDAQRGSLMTRLDRPQPGGLI</sequence>
<gene>
    <name evidence="6" type="ORF">SSS_2112</name>
</gene>
<reference evidence="8" key="1">
    <citation type="journal article" date="2020" name="PLoS Negl. Trop. Dis.">
        <title>High-quality nuclear genome for Sarcoptes scabiei-A critical resource for a neglected parasite.</title>
        <authorList>
            <person name="Korhonen P.K."/>
            <person name="Gasser R.B."/>
            <person name="Ma G."/>
            <person name="Wang T."/>
            <person name="Stroehlein A.J."/>
            <person name="Young N.D."/>
            <person name="Ang C.S."/>
            <person name="Fernando D.D."/>
            <person name="Lu H.C."/>
            <person name="Taylor S."/>
            <person name="Reynolds S.L."/>
            <person name="Mofiz E."/>
            <person name="Najaraj S.H."/>
            <person name="Gowda H."/>
            <person name="Madugundu A."/>
            <person name="Renuse S."/>
            <person name="Holt D."/>
            <person name="Pandey A."/>
            <person name="Papenfuss A.T."/>
            <person name="Fischer K."/>
        </authorList>
    </citation>
    <scope>NUCLEOTIDE SEQUENCE [LARGE SCALE GENOMIC DNA]</scope>
</reference>
<dbReference type="InterPro" id="IPR021109">
    <property type="entry name" value="Peptidase_aspartic_dom_sf"/>
</dbReference>
<dbReference type="InterPro" id="IPR036875">
    <property type="entry name" value="Znf_CCHC_sf"/>
</dbReference>
<keyword evidence="3" id="KW-0812">Transmembrane</keyword>
<reference evidence="6" key="2">
    <citation type="submission" date="2020-01" db="EMBL/GenBank/DDBJ databases">
        <authorList>
            <person name="Korhonen P.K.K."/>
            <person name="Guangxu M.G."/>
            <person name="Wang T.W."/>
            <person name="Stroehlein A.J.S."/>
            <person name="Young N.D."/>
            <person name="Ang C.-S.A."/>
            <person name="Fernando D.W.F."/>
            <person name="Lu H.L."/>
            <person name="Taylor S.T."/>
            <person name="Ehtesham M.E.M."/>
            <person name="Najaraj S.H.N."/>
            <person name="Harsha G.H.G."/>
            <person name="Madugundu A.M."/>
            <person name="Renuse S.R."/>
            <person name="Holt D.H."/>
            <person name="Pandey A.P."/>
            <person name="Papenfuss A.P."/>
            <person name="Gasser R.B.G."/>
            <person name="Fischer K.F."/>
        </authorList>
    </citation>
    <scope>NUCLEOTIDE SEQUENCE</scope>
    <source>
        <strain evidence="6">SSS_KF_BRIS2020</strain>
    </source>
</reference>
<dbReference type="InterPro" id="IPR043504">
    <property type="entry name" value="Peptidase_S1_PA_chymotrypsin"/>
</dbReference>
<name>A0A834RHZ6_SARSC</name>
<dbReference type="Proteomes" id="UP000070412">
    <property type="component" value="Unassembled WGS sequence"/>
</dbReference>
<dbReference type="EnsemblMetazoa" id="SSS_2112s_mrna">
    <property type="protein sequence ID" value="KAF7496207.1"/>
    <property type="gene ID" value="SSS_2112"/>
</dbReference>
<evidence type="ECO:0000259" key="4">
    <source>
        <dbReference type="PROSITE" id="PS50158"/>
    </source>
</evidence>
<dbReference type="GO" id="GO:0004190">
    <property type="term" value="F:aspartic-type endopeptidase activity"/>
    <property type="evidence" value="ECO:0007669"/>
    <property type="project" value="InterPro"/>
</dbReference>
<dbReference type="Gene3D" id="4.10.60.10">
    <property type="entry name" value="Zinc finger, CCHC-type"/>
    <property type="match status" value="1"/>
</dbReference>
<proteinExistence type="predicted"/>
<dbReference type="InterPro" id="IPR009003">
    <property type="entry name" value="Peptidase_S1_PA"/>
</dbReference>
<dbReference type="CDD" id="cd00303">
    <property type="entry name" value="retropepsin_like"/>
    <property type="match status" value="1"/>
</dbReference>